<accession>A0ABU0E568</accession>
<dbReference type="SUPFAM" id="SSF56784">
    <property type="entry name" value="HAD-like"/>
    <property type="match status" value="1"/>
</dbReference>
<name>A0ABU0E568_9FIRM</name>
<feature type="transmembrane region" description="Helical" evidence="19">
    <location>
        <begin position="612"/>
        <end position="634"/>
    </location>
</feature>
<evidence type="ECO:0000256" key="5">
    <source>
        <dbReference type="ARBA" id="ARBA00022475"/>
    </source>
</evidence>
<feature type="transmembrane region" description="Helical" evidence="19">
    <location>
        <begin position="85"/>
        <end position="107"/>
    </location>
</feature>
<evidence type="ECO:0000256" key="3">
    <source>
        <dbReference type="ARBA" id="ARBA00012517"/>
    </source>
</evidence>
<dbReference type="Pfam" id="PF00702">
    <property type="entry name" value="Hydrolase"/>
    <property type="match status" value="1"/>
</dbReference>
<organism evidence="21 22">
    <name type="scientific">Breznakia pachnodae</name>
    <dbReference type="NCBI Taxonomy" id="265178"/>
    <lineage>
        <taxon>Bacteria</taxon>
        <taxon>Bacillati</taxon>
        <taxon>Bacillota</taxon>
        <taxon>Erysipelotrichia</taxon>
        <taxon>Erysipelotrichales</taxon>
        <taxon>Erysipelotrichaceae</taxon>
        <taxon>Breznakia</taxon>
    </lineage>
</organism>
<evidence type="ECO:0000256" key="1">
    <source>
        <dbReference type="ARBA" id="ARBA00004651"/>
    </source>
</evidence>
<feature type="transmembrane region" description="Helical" evidence="19">
    <location>
        <begin position="272"/>
        <end position="293"/>
    </location>
</feature>
<proteinExistence type="inferred from homology"/>
<evidence type="ECO:0000259" key="20">
    <source>
        <dbReference type="Pfam" id="PF00122"/>
    </source>
</evidence>
<dbReference type="InterPro" id="IPR036412">
    <property type="entry name" value="HAD-like_sf"/>
</dbReference>
<evidence type="ECO:0000313" key="21">
    <source>
        <dbReference type="EMBL" id="MDQ0361950.1"/>
    </source>
</evidence>
<keyword evidence="5 19" id="KW-1003">Cell membrane</keyword>
<dbReference type="InterPro" id="IPR023298">
    <property type="entry name" value="ATPase_P-typ_TM_dom_sf"/>
</dbReference>
<dbReference type="InterPro" id="IPR059000">
    <property type="entry name" value="ATPase_P-type_domA"/>
</dbReference>
<evidence type="ECO:0000256" key="15">
    <source>
        <dbReference type="ARBA" id="ARBA00023008"/>
    </source>
</evidence>
<keyword evidence="12" id="KW-0460">Magnesium</keyword>
<evidence type="ECO:0000256" key="17">
    <source>
        <dbReference type="ARBA" id="ARBA00023136"/>
    </source>
</evidence>
<evidence type="ECO:0000256" key="9">
    <source>
        <dbReference type="ARBA" id="ARBA00022741"/>
    </source>
</evidence>
<feature type="transmembrane region" description="Helical" evidence="19">
    <location>
        <begin position="640"/>
        <end position="658"/>
    </location>
</feature>
<comment type="catalytic activity">
    <reaction evidence="18">
        <text>Cu(+)(in) + ATP + H2O = Cu(+)(out) + ADP + phosphate + H(+)</text>
        <dbReference type="Rhea" id="RHEA:25792"/>
        <dbReference type="ChEBI" id="CHEBI:15377"/>
        <dbReference type="ChEBI" id="CHEBI:15378"/>
        <dbReference type="ChEBI" id="CHEBI:30616"/>
        <dbReference type="ChEBI" id="CHEBI:43474"/>
        <dbReference type="ChEBI" id="CHEBI:49552"/>
        <dbReference type="ChEBI" id="CHEBI:456216"/>
        <dbReference type="EC" id="7.2.2.8"/>
    </reaction>
</comment>
<dbReference type="SUPFAM" id="SSF81665">
    <property type="entry name" value="Calcium ATPase, transmembrane domain M"/>
    <property type="match status" value="1"/>
</dbReference>
<dbReference type="SFLD" id="SFLDS00003">
    <property type="entry name" value="Haloacid_Dehalogenase"/>
    <property type="match status" value="1"/>
</dbReference>
<comment type="subcellular location">
    <subcellularLocation>
        <location evidence="1">Cell membrane</location>
        <topology evidence="1">Multi-pass membrane protein</topology>
    </subcellularLocation>
</comment>
<dbReference type="SUPFAM" id="SSF81660">
    <property type="entry name" value="Metal cation-transporting ATPase, ATP-binding domain N"/>
    <property type="match status" value="1"/>
</dbReference>
<dbReference type="PROSITE" id="PS00154">
    <property type="entry name" value="ATPASE_E1_E2"/>
    <property type="match status" value="1"/>
</dbReference>
<sequence>MLKMEGHGGMMGHHHMMNFKKVFFVSLVLSIPILVLSPMMGVNLPFQFTFEGSEIVVLVLATILLIYGGRPFFSGAVSELKDRKPAMMTLVSMGLGVSYGYSVYAFIMNDIIKSDMHVMNYFWEFASLTLIMLFGHWMEMKSLMMSNSELDSIAKLLPSTAIVVNGDKQEEIALDQVKQGMRLLVRANDKVPVDGIVDEGSAVVNESIITGESKPIMKKKQDQVIGGSINGNTSFYMIASHNGQEGYLSQVLELVQTTQNQKTKIETKSNQVAGWLFYIALTVGILAFIIWGVTGKDWNVAMERMISVFIIACPHALGLAIPLVIARATGIAANQGVLIKNKNVWESVENLEYLAMDKTGTLTQGSFEVTNLLSLNKEYTEKEVFEYFVTLEKHSSHPIALSILKAAESKKIEGYPTDDVELVQGVGMSGNVNGKDIKIVNEDYLISNNISYDKELYDTYSKEGNTISYLVIDNVAVGMVTLADQLRPEAMDLIKNLHDMNIEPIMMSGDNADAVKTIAEYLGIKKYYAQLLPQDKADKVKELKKDHPIMMVGDGVNDAPSLANASVSMAIGNGTDVAKDSADMLLVKNDLSKITMFLHLAKKTHRKMKENLWWGAGYNILAIPLAAGVFAPIGIVLSPAIGAILMSLSTIIVAINAMRLHL</sequence>
<evidence type="ECO:0000256" key="4">
    <source>
        <dbReference type="ARBA" id="ARBA00022448"/>
    </source>
</evidence>
<keyword evidence="9 19" id="KW-0547">Nucleotide-binding</keyword>
<comment type="similarity">
    <text evidence="2 19">Belongs to the cation transport ATPase (P-type) (TC 3.A.3) family. Type IB subfamily.</text>
</comment>
<dbReference type="NCBIfam" id="TIGR01525">
    <property type="entry name" value="ATPase-IB_hvy"/>
    <property type="match status" value="1"/>
</dbReference>
<dbReference type="SUPFAM" id="SSF81653">
    <property type="entry name" value="Calcium ATPase, transduction domain A"/>
    <property type="match status" value="1"/>
</dbReference>
<dbReference type="Gene3D" id="2.70.150.10">
    <property type="entry name" value="Calcium-transporting ATPase, cytoplasmic transduction domain A"/>
    <property type="match status" value="1"/>
</dbReference>
<dbReference type="NCBIfam" id="TIGR01494">
    <property type="entry name" value="ATPase_P-type"/>
    <property type="match status" value="1"/>
</dbReference>
<dbReference type="InterPro" id="IPR018303">
    <property type="entry name" value="ATPase_P-typ_P_site"/>
</dbReference>
<dbReference type="SFLD" id="SFLDF00027">
    <property type="entry name" value="p-type_atpase"/>
    <property type="match status" value="1"/>
</dbReference>
<dbReference type="EMBL" id="JAUSUR010000005">
    <property type="protein sequence ID" value="MDQ0361950.1"/>
    <property type="molecule type" value="Genomic_DNA"/>
</dbReference>
<evidence type="ECO:0000256" key="11">
    <source>
        <dbReference type="ARBA" id="ARBA00022840"/>
    </source>
</evidence>
<keyword evidence="16" id="KW-0406">Ion transport</keyword>
<evidence type="ECO:0000256" key="13">
    <source>
        <dbReference type="ARBA" id="ARBA00022967"/>
    </source>
</evidence>
<keyword evidence="10" id="KW-0187">Copper transport</keyword>
<keyword evidence="6" id="KW-0597">Phosphoprotein</keyword>
<dbReference type="NCBIfam" id="TIGR01512">
    <property type="entry name" value="ATPase-IB2_Cd"/>
    <property type="match status" value="1"/>
</dbReference>
<evidence type="ECO:0000256" key="7">
    <source>
        <dbReference type="ARBA" id="ARBA00022692"/>
    </source>
</evidence>
<keyword evidence="11 19" id="KW-0067">ATP-binding</keyword>
<evidence type="ECO:0000256" key="10">
    <source>
        <dbReference type="ARBA" id="ARBA00022796"/>
    </source>
</evidence>
<dbReference type="Proteomes" id="UP001230220">
    <property type="component" value="Unassembled WGS sequence"/>
</dbReference>
<reference evidence="21 22" key="1">
    <citation type="submission" date="2023-07" db="EMBL/GenBank/DDBJ databases">
        <title>Genomic Encyclopedia of Type Strains, Phase IV (KMG-IV): sequencing the most valuable type-strain genomes for metagenomic binning, comparative biology and taxonomic classification.</title>
        <authorList>
            <person name="Goeker M."/>
        </authorList>
    </citation>
    <scope>NUCLEOTIDE SEQUENCE [LARGE SCALE GENOMIC DNA]</scope>
    <source>
        <strain evidence="21 22">DSM 16784</strain>
    </source>
</reference>
<dbReference type="InterPro" id="IPR001757">
    <property type="entry name" value="P_typ_ATPase"/>
</dbReference>
<feature type="transmembrane region" description="Helical" evidence="19">
    <location>
        <begin position="21"/>
        <end position="43"/>
    </location>
</feature>
<dbReference type="InterPro" id="IPR008250">
    <property type="entry name" value="ATPase_P-typ_transduc_dom_A_sf"/>
</dbReference>
<feature type="transmembrane region" description="Helical" evidence="19">
    <location>
        <begin position="55"/>
        <end position="73"/>
    </location>
</feature>
<feature type="domain" description="P-type ATPase A" evidence="20">
    <location>
        <begin position="156"/>
        <end position="256"/>
    </location>
</feature>
<comment type="caution">
    <text evidence="21">The sequence shown here is derived from an EMBL/GenBank/DDBJ whole genome shotgun (WGS) entry which is preliminary data.</text>
</comment>
<evidence type="ECO:0000256" key="18">
    <source>
        <dbReference type="ARBA" id="ARBA00049289"/>
    </source>
</evidence>
<dbReference type="InterPro" id="IPR023214">
    <property type="entry name" value="HAD_sf"/>
</dbReference>
<keyword evidence="8 19" id="KW-0479">Metal-binding</keyword>
<feature type="transmembrane region" description="Helical" evidence="19">
    <location>
        <begin position="119"/>
        <end position="138"/>
    </location>
</feature>
<dbReference type="PANTHER" id="PTHR43520">
    <property type="entry name" value="ATP7, ISOFORM B"/>
    <property type="match status" value="1"/>
</dbReference>
<dbReference type="PRINTS" id="PR00943">
    <property type="entry name" value="CUATPASE"/>
</dbReference>
<dbReference type="Gene3D" id="3.40.1110.10">
    <property type="entry name" value="Calcium-transporting ATPase, cytoplasmic domain N"/>
    <property type="match status" value="1"/>
</dbReference>
<keyword evidence="13" id="KW-1278">Translocase</keyword>
<dbReference type="PRINTS" id="PR00119">
    <property type="entry name" value="CATATPASE"/>
</dbReference>
<evidence type="ECO:0000313" key="22">
    <source>
        <dbReference type="Proteomes" id="UP001230220"/>
    </source>
</evidence>
<feature type="transmembrane region" description="Helical" evidence="19">
    <location>
        <begin position="305"/>
        <end position="325"/>
    </location>
</feature>
<dbReference type="Pfam" id="PF00122">
    <property type="entry name" value="E1-E2_ATPase"/>
    <property type="match status" value="1"/>
</dbReference>
<keyword evidence="7 19" id="KW-0812">Transmembrane</keyword>
<keyword evidence="15" id="KW-0186">Copper</keyword>
<dbReference type="InterPro" id="IPR023299">
    <property type="entry name" value="ATPase_P-typ_cyto_dom_N"/>
</dbReference>
<keyword evidence="4" id="KW-0813">Transport</keyword>
<keyword evidence="17 19" id="KW-0472">Membrane</keyword>
<keyword evidence="22" id="KW-1185">Reference proteome</keyword>
<keyword evidence="14 19" id="KW-1133">Transmembrane helix</keyword>
<dbReference type="InterPro" id="IPR027256">
    <property type="entry name" value="P-typ_ATPase_IB"/>
</dbReference>
<dbReference type="NCBIfam" id="TIGR01511">
    <property type="entry name" value="ATPase-IB1_Cu"/>
    <property type="match status" value="1"/>
</dbReference>
<dbReference type="EC" id="7.2.2.8" evidence="3"/>
<protein>
    <recommendedName>
        <fullName evidence="3">P-type Cu(+) transporter</fullName>
        <ecNumber evidence="3">7.2.2.8</ecNumber>
    </recommendedName>
</protein>
<evidence type="ECO:0000256" key="6">
    <source>
        <dbReference type="ARBA" id="ARBA00022553"/>
    </source>
</evidence>
<gene>
    <name evidence="21" type="ORF">J2S15_002703</name>
</gene>
<evidence type="ECO:0000256" key="19">
    <source>
        <dbReference type="RuleBase" id="RU362081"/>
    </source>
</evidence>
<evidence type="ECO:0000256" key="8">
    <source>
        <dbReference type="ARBA" id="ARBA00022723"/>
    </source>
</evidence>
<dbReference type="InterPro" id="IPR044492">
    <property type="entry name" value="P_typ_ATPase_HD_dom"/>
</dbReference>
<evidence type="ECO:0000256" key="16">
    <source>
        <dbReference type="ARBA" id="ARBA00023065"/>
    </source>
</evidence>
<evidence type="ECO:0000256" key="2">
    <source>
        <dbReference type="ARBA" id="ARBA00006024"/>
    </source>
</evidence>
<evidence type="ECO:0000256" key="12">
    <source>
        <dbReference type="ARBA" id="ARBA00022842"/>
    </source>
</evidence>
<dbReference type="Gene3D" id="3.40.50.1000">
    <property type="entry name" value="HAD superfamily/HAD-like"/>
    <property type="match status" value="1"/>
</dbReference>
<dbReference type="SFLD" id="SFLDG00002">
    <property type="entry name" value="C1.7:_P-type_atpase_like"/>
    <property type="match status" value="1"/>
</dbReference>
<dbReference type="PANTHER" id="PTHR43520:SF5">
    <property type="entry name" value="CATION-TRANSPORTING P-TYPE ATPASE-RELATED"/>
    <property type="match status" value="1"/>
</dbReference>
<evidence type="ECO:0000256" key="14">
    <source>
        <dbReference type="ARBA" id="ARBA00022989"/>
    </source>
</evidence>